<gene>
    <name evidence="2" type="ORF">jhhlp_008822</name>
</gene>
<comment type="caution">
    <text evidence="2">The sequence shown here is derived from an EMBL/GenBank/DDBJ whole genome shotgun (WGS) entry which is preliminary data.</text>
</comment>
<sequence>NQSQPDQSIVQVSQSKMMLKSLVALATAQLAVGQELMRFGCSQLTLDRIDPLVNPGALPAPHMHQIIGGNAFNASMDPASLDPPRDATCTTCTFAEDFSNYWTPNLYFRARNGTFKHVPIFANLGLGNIQGGMTVYYIRGYRAADKVQTFKPGFRMLVGDAANRDPAKVPRQLCYRCEHNKQQQPFGGAPCTGTDTVLFPKEACGGGWRVTITFPTCWDGKTLDSPNHMDHVAYPTQGTFETGGACPSTHPVKIPQVMYEIMMDTTSFNDPADWPEDGSQPFVWAMGDTTGAGIHGDYLFGWKGDALQRAMDMKCNGVNCPGMERQSVEVSNACAKAQMAAEPVGDDGWLTSLPGNWELS</sequence>
<dbReference type="InterPro" id="IPR018535">
    <property type="entry name" value="DUF1996"/>
</dbReference>
<reference evidence="2 3" key="1">
    <citation type="journal article" date="2017" name="G3 (Bethesda)">
        <title>First Draft Genome Sequence of the Pathogenic Fungus Lomentospora prolificans (Formerly Scedosporium prolificans).</title>
        <authorList>
            <person name="Luo R."/>
            <person name="Zimin A."/>
            <person name="Workman R."/>
            <person name="Fan Y."/>
            <person name="Pertea G."/>
            <person name="Grossman N."/>
            <person name="Wear M.P."/>
            <person name="Jia B."/>
            <person name="Miller H."/>
            <person name="Casadevall A."/>
            <person name="Timp W."/>
            <person name="Zhang S.X."/>
            <person name="Salzberg S.L."/>
        </authorList>
    </citation>
    <scope>NUCLEOTIDE SEQUENCE [LARGE SCALE GENOMIC DNA]</scope>
    <source>
        <strain evidence="2 3">JHH-5317</strain>
    </source>
</reference>
<evidence type="ECO:0000313" key="3">
    <source>
        <dbReference type="Proteomes" id="UP000233524"/>
    </source>
</evidence>
<dbReference type="PANTHER" id="PTHR43662:SF3">
    <property type="entry name" value="DOMAIN PROTEIN, PUTATIVE (AFU_ORTHOLOGUE AFUA_6G11970)-RELATED"/>
    <property type="match status" value="1"/>
</dbReference>
<proteinExistence type="predicted"/>
<dbReference type="STRING" id="41688.A0A2N3MZ39"/>
<organism evidence="2 3">
    <name type="scientific">Lomentospora prolificans</name>
    <dbReference type="NCBI Taxonomy" id="41688"/>
    <lineage>
        <taxon>Eukaryota</taxon>
        <taxon>Fungi</taxon>
        <taxon>Dikarya</taxon>
        <taxon>Ascomycota</taxon>
        <taxon>Pezizomycotina</taxon>
        <taxon>Sordariomycetes</taxon>
        <taxon>Hypocreomycetidae</taxon>
        <taxon>Microascales</taxon>
        <taxon>Microascaceae</taxon>
        <taxon>Lomentospora</taxon>
    </lineage>
</organism>
<dbReference type="InParanoid" id="A0A2N3MZ39"/>
<name>A0A2N3MZ39_9PEZI</name>
<dbReference type="PANTHER" id="PTHR43662">
    <property type="match status" value="1"/>
</dbReference>
<keyword evidence="3" id="KW-1185">Reference proteome</keyword>
<evidence type="ECO:0000259" key="1">
    <source>
        <dbReference type="Pfam" id="PF09362"/>
    </source>
</evidence>
<feature type="non-terminal residue" evidence="2">
    <location>
        <position position="1"/>
    </location>
</feature>
<protein>
    <recommendedName>
        <fullName evidence="1">DUF1996 domain-containing protein</fullName>
    </recommendedName>
</protein>
<dbReference type="Proteomes" id="UP000233524">
    <property type="component" value="Unassembled WGS sequence"/>
</dbReference>
<accession>A0A2N3MZ39</accession>
<dbReference type="Pfam" id="PF09362">
    <property type="entry name" value="DUF1996"/>
    <property type="match status" value="1"/>
</dbReference>
<dbReference type="AlphaFoldDB" id="A0A2N3MZ39"/>
<evidence type="ECO:0000313" key="2">
    <source>
        <dbReference type="EMBL" id="PKS05446.1"/>
    </source>
</evidence>
<dbReference type="VEuPathDB" id="FungiDB:jhhlp_008822"/>
<dbReference type="EMBL" id="NLAX01001623">
    <property type="protein sequence ID" value="PKS05446.1"/>
    <property type="molecule type" value="Genomic_DNA"/>
</dbReference>
<dbReference type="OrthoDB" id="74764at2759"/>
<feature type="domain" description="DUF1996" evidence="1">
    <location>
        <begin position="50"/>
        <end position="302"/>
    </location>
</feature>